<organism evidence="5 6">
    <name type="scientific">Ameyamaea chiangmaiensis</name>
    <dbReference type="NCBI Taxonomy" id="442969"/>
    <lineage>
        <taxon>Bacteria</taxon>
        <taxon>Pseudomonadati</taxon>
        <taxon>Pseudomonadota</taxon>
        <taxon>Alphaproteobacteria</taxon>
        <taxon>Acetobacterales</taxon>
        <taxon>Acetobacteraceae</taxon>
        <taxon>Ameyamaea</taxon>
    </lineage>
</organism>
<keyword evidence="2" id="KW-0812">Transmembrane</keyword>
<dbReference type="SMART" id="SM00978">
    <property type="entry name" value="Tim44"/>
    <property type="match status" value="1"/>
</dbReference>
<protein>
    <submittedName>
        <fullName evidence="5">Tim44 domain-containing protein</fullName>
    </submittedName>
</protein>
<feature type="chain" id="PRO_5032667024" evidence="3">
    <location>
        <begin position="26"/>
        <end position="304"/>
    </location>
</feature>
<accession>A0A850PBV5</accession>
<evidence type="ECO:0000256" key="3">
    <source>
        <dbReference type="SAM" id="SignalP"/>
    </source>
</evidence>
<dbReference type="InterPro" id="IPR007379">
    <property type="entry name" value="Tim44-like_dom"/>
</dbReference>
<feature type="transmembrane region" description="Helical" evidence="2">
    <location>
        <begin position="90"/>
        <end position="109"/>
    </location>
</feature>
<feature type="domain" description="Tim44-like" evidence="4">
    <location>
        <begin position="160"/>
        <end position="302"/>
    </location>
</feature>
<keyword evidence="2" id="KW-1133">Transmembrane helix</keyword>
<feature type="signal peptide" evidence="3">
    <location>
        <begin position="1"/>
        <end position="25"/>
    </location>
</feature>
<evidence type="ECO:0000259" key="4">
    <source>
        <dbReference type="SMART" id="SM00978"/>
    </source>
</evidence>
<evidence type="ECO:0000313" key="6">
    <source>
        <dbReference type="Proteomes" id="UP000585665"/>
    </source>
</evidence>
<evidence type="ECO:0000313" key="5">
    <source>
        <dbReference type="EMBL" id="NVN41428.1"/>
    </source>
</evidence>
<dbReference type="InterPro" id="IPR032710">
    <property type="entry name" value="NTF2-like_dom_sf"/>
</dbReference>
<dbReference type="AlphaFoldDB" id="A0A850PBV5"/>
<dbReference type="Pfam" id="PF04280">
    <property type="entry name" value="Tim44"/>
    <property type="match status" value="1"/>
</dbReference>
<feature type="region of interest" description="Disordered" evidence="1">
    <location>
        <begin position="24"/>
        <end position="62"/>
    </location>
</feature>
<feature type="compositionally biased region" description="Low complexity" evidence="1">
    <location>
        <begin position="24"/>
        <end position="42"/>
    </location>
</feature>
<dbReference type="Gene3D" id="3.10.450.240">
    <property type="match status" value="1"/>
</dbReference>
<proteinExistence type="predicted"/>
<dbReference type="SUPFAM" id="SSF54427">
    <property type="entry name" value="NTF2-like"/>
    <property type="match status" value="1"/>
</dbReference>
<dbReference type="EMBL" id="JABXXR010000126">
    <property type="protein sequence ID" value="NVN41428.1"/>
    <property type="molecule type" value="Genomic_DNA"/>
</dbReference>
<keyword evidence="2" id="KW-0472">Membrane</keyword>
<feature type="transmembrane region" description="Helical" evidence="2">
    <location>
        <begin position="121"/>
        <end position="139"/>
    </location>
</feature>
<gene>
    <name evidence="5" type="ORF">HUK82_12755</name>
</gene>
<reference evidence="5 6" key="1">
    <citation type="submission" date="2020-06" db="EMBL/GenBank/DDBJ databases">
        <title>Description of novel acetic acid bacteria.</title>
        <authorList>
            <person name="Sombolestani A."/>
        </authorList>
    </citation>
    <scope>NUCLEOTIDE SEQUENCE [LARGE SCALE GENOMIC DNA]</scope>
    <source>
        <strain evidence="5 6">LMG 27010</strain>
    </source>
</reference>
<dbReference type="PANTHER" id="PTHR41542">
    <property type="entry name" value="BLL5807 PROTEIN"/>
    <property type="match status" value="1"/>
</dbReference>
<sequence>MKKAAFLSLALATALATVSVAPAEARPGSGSSMGSRGSRTYSAPPPTAYAPSGASPMQRSVTPYQQAPAQSYGYGQPGYGRMGYANRHPFLTGFAGGFLGAGLFGLLGGHGFFGGMHGGGFFGFLIQMLLLGLLISWLIRRFGHRSPMSTGIGNQPRMPQSGGMNPGGAPLTITPADYQAFQQSLYDIQAAWSQQNLGALQRMATPEMVSYFNEQLSAYASRGARNVVSAVQFEGGDLSEAWREGNLDYATVAMRYSLVDVTTDMAGTVVEGNPNERMTVTELWTFVRSGPHGGWLLSAIQQTR</sequence>
<comment type="caution">
    <text evidence="5">The sequence shown here is derived from an EMBL/GenBank/DDBJ whole genome shotgun (WGS) entry which is preliminary data.</text>
</comment>
<evidence type="ECO:0000256" key="2">
    <source>
        <dbReference type="SAM" id="Phobius"/>
    </source>
</evidence>
<evidence type="ECO:0000256" key="1">
    <source>
        <dbReference type="SAM" id="MobiDB-lite"/>
    </source>
</evidence>
<dbReference type="RefSeq" id="WP_176614327.1">
    <property type="nucleotide sequence ID" value="NZ_JABXXR010000126.1"/>
</dbReference>
<keyword evidence="3" id="KW-0732">Signal</keyword>
<dbReference type="PANTHER" id="PTHR41542:SF1">
    <property type="entry name" value="BLL5807 PROTEIN"/>
    <property type="match status" value="1"/>
</dbReference>
<name>A0A850PBV5_9PROT</name>
<keyword evidence="6" id="KW-1185">Reference proteome</keyword>
<dbReference type="Proteomes" id="UP000585665">
    <property type="component" value="Unassembled WGS sequence"/>
</dbReference>